<keyword evidence="3" id="KW-1185">Reference proteome</keyword>
<evidence type="ECO:0000313" key="3">
    <source>
        <dbReference type="Proteomes" id="UP001473302"/>
    </source>
</evidence>
<name>A0ABP9ZDM6_9FUNG</name>
<gene>
    <name evidence="2" type="ORF">MFLAVUS_010734</name>
</gene>
<proteinExistence type="predicted"/>
<comment type="caution">
    <text evidence="2">The sequence shown here is derived from an EMBL/GenBank/DDBJ whole genome shotgun (WGS) entry which is preliminary data.</text>
</comment>
<feature type="compositionally biased region" description="Acidic residues" evidence="1">
    <location>
        <begin position="403"/>
        <end position="432"/>
    </location>
</feature>
<dbReference type="Proteomes" id="UP001473302">
    <property type="component" value="Unassembled WGS sequence"/>
</dbReference>
<sequence>MDGQILEHIERNNAERELLDLEISNQRTKRLRSTLATRKMPTRKPKVTTDDKITIPGMSGTLGARILTVSNDIVMNCWNSKYIGYISRNVVIDFNNKAQLKMIGVKLVQLKKYSVDINITSRSIKTFEDILKKARNHNESASCLIRIENYKYQYNERAIKMIYMHILDQIVNKPILFTTTTQKKLSEMSFIVKFWGPVMEQYFDPNVYFVQWGDTKSPYLMHSNIGFKLDLRIVITDINDKEVDVFTGEFASYTATIASKMNRDLLKSVLATKGHLNAILEKMPYIPANKIDKVVLPLIQIMGLSCIVYTMNIIDKKLYTVQKVASFNYPSTLRELKAGSIKKVLDGFALIDATITNVNEMIAEFSRTPTNTLSDLLNGKRKNAGVDPIKIEDYISKIIPCNELEDDSNSNGESDDNDNDDDDDSDDNNDEE</sequence>
<protein>
    <submittedName>
        <fullName evidence="2">Uncharacterized protein</fullName>
    </submittedName>
</protein>
<evidence type="ECO:0000256" key="1">
    <source>
        <dbReference type="SAM" id="MobiDB-lite"/>
    </source>
</evidence>
<dbReference type="EMBL" id="BAABUK010000039">
    <property type="protein sequence ID" value="GAA5817191.1"/>
    <property type="molecule type" value="Genomic_DNA"/>
</dbReference>
<feature type="region of interest" description="Disordered" evidence="1">
    <location>
        <begin position="402"/>
        <end position="432"/>
    </location>
</feature>
<organism evidence="2 3">
    <name type="scientific">Mucor flavus</name>
    <dbReference type="NCBI Taxonomy" id="439312"/>
    <lineage>
        <taxon>Eukaryota</taxon>
        <taxon>Fungi</taxon>
        <taxon>Fungi incertae sedis</taxon>
        <taxon>Mucoromycota</taxon>
        <taxon>Mucoromycotina</taxon>
        <taxon>Mucoromycetes</taxon>
        <taxon>Mucorales</taxon>
        <taxon>Mucorineae</taxon>
        <taxon>Mucoraceae</taxon>
        <taxon>Mucor</taxon>
    </lineage>
</organism>
<accession>A0ABP9ZDM6</accession>
<evidence type="ECO:0000313" key="2">
    <source>
        <dbReference type="EMBL" id="GAA5817191.1"/>
    </source>
</evidence>
<reference evidence="2 3" key="1">
    <citation type="submission" date="2024-04" db="EMBL/GenBank/DDBJ databases">
        <title>genome sequences of Mucor flavus KT1a and Helicostylum pulchrum KT1b strains isolated from the surface of a dry-aged beef.</title>
        <authorList>
            <person name="Toyotome T."/>
            <person name="Hosono M."/>
            <person name="Torimaru M."/>
            <person name="Fukuda K."/>
            <person name="Mikami N."/>
        </authorList>
    </citation>
    <scope>NUCLEOTIDE SEQUENCE [LARGE SCALE GENOMIC DNA]</scope>
    <source>
        <strain evidence="2 3">KT1a</strain>
    </source>
</reference>